<feature type="transmembrane region" description="Helical" evidence="13">
    <location>
        <begin position="148"/>
        <end position="168"/>
    </location>
</feature>
<feature type="transmembrane region" description="Helical" evidence="13">
    <location>
        <begin position="68"/>
        <end position="94"/>
    </location>
</feature>
<keyword evidence="5 13" id="KW-0752">Steroid biosynthesis</keyword>
<evidence type="ECO:0000256" key="8">
    <source>
        <dbReference type="ARBA" id="ARBA00023011"/>
    </source>
</evidence>
<dbReference type="GO" id="GO:0006696">
    <property type="term" value="P:ergosterol biosynthetic process"/>
    <property type="evidence" value="ECO:0007669"/>
    <property type="project" value="TreeGrafter"/>
</dbReference>
<accession>A0A9P9WES1</accession>
<evidence type="ECO:0000256" key="9">
    <source>
        <dbReference type="ARBA" id="ARBA00023098"/>
    </source>
</evidence>
<sequence>MASKSKPDYEFGGPIGAAGIVLGLPVLQYVYAFGCNDIAGCPIPSLLDPKNLSLETLKAEAGWPADGIWGFCSWGAMGWTLAYYLLNLVLYRVLPAQEVEGTELASGGRLKYRFNGLASSTFILVALAAGTVAQGAEFPVWTYITDNYLQLLTANIIISFALAVYVYVASFSVKPGNPEKRELAAGGHTGNLIYDFYIGRELNPRVTLPFFGEIDIKTFAEVRPGLLGWIIINCAWMAKQYRNYGYVTDSIVFITAVQGLYVMDSFVMESSILTMMDITRDGFGFMLCFGDLGWLPFLYSQQTRYLSVYPFSMGWLGTAGVVAVLLTGFTIFRLSNKEKNTFRTNPNDPSVAHLKYIETKTGSRLLISGWWGVARHINYLGDWIQGLPYSLPTGISGYVILSAGTGIAGAYKMLDGREVVQGAARGWGMLFTYFYILYFAVLLIHRDGRDDEKCSRKYGQDWEKYKRTVRWKILPGVY</sequence>
<feature type="transmembrane region" description="Helical" evidence="13">
    <location>
        <begin position="426"/>
        <end position="445"/>
    </location>
</feature>
<evidence type="ECO:0000313" key="15">
    <source>
        <dbReference type="Proteomes" id="UP000829685"/>
    </source>
</evidence>
<dbReference type="Gene3D" id="1.20.120.1630">
    <property type="match status" value="1"/>
</dbReference>
<comment type="caution">
    <text evidence="14">The sequence shown here is derived from an EMBL/GenBank/DDBJ whole genome shotgun (WGS) entry which is preliminary data.</text>
</comment>
<evidence type="ECO:0000256" key="13">
    <source>
        <dbReference type="RuleBase" id="RU369120"/>
    </source>
</evidence>
<gene>
    <name evidence="14" type="ORF">JX265_010013</name>
</gene>
<dbReference type="InterPro" id="IPR018083">
    <property type="entry name" value="Sterol_reductase_CS"/>
</dbReference>
<dbReference type="PROSITE" id="PS01018">
    <property type="entry name" value="STEROL_REDUCT_2"/>
    <property type="match status" value="1"/>
</dbReference>
<keyword evidence="3 13" id="KW-0444">Lipid biosynthesis</keyword>
<dbReference type="AlphaFoldDB" id="A0A9P9WES1"/>
<keyword evidence="15" id="KW-1185">Reference proteome</keyword>
<feature type="transmembrane region" description="Helical" evidence="13">
    <location>
        <begin position="282"/>
        <end position="299"/>
    </location>
</feature>
<feature type="transmembrane region" description="Helical" evidence="13">
    <location>
        <begin position="244"/>
        <end position="262"/>
    </location>
</feature>
<evidence type="ECO:0000256" key="7">
    <source>
        <dbReference type="ARBA" id="ARBA00023002"/>
    </source>
</evidence>
<keyword evidence="7 13" id="KW-0560">Oxidoreductase</keyword>
<dbReference type="PANTHER" id="PTHR21257">
    <property type="entry name" value="DELTA(14)-STEROL REDUCTASE"/>
    <property type="match status" value="1"/>
</dbReference>
<dbReference type="PANTHER" id="PTHR21257:SF52">
    <property type="entry name" value="DELTA(14)-STEROL REDUCTASE TM7SF2"/>
    <property type="match status" value="1"/>
</dbReference>
<keyword evidence="9 13" id="KW-0443">Lipid metabolism</keyword>
<dbReference type="GO" id="GO:0050613">
    <property type="term" value="F:Delta14-sterol reductase activity"/>
    <property type="evidence" value="ECO:0007669"/>
    <property type="project" value="TreeGrafter"/>
</dbReference>
<protein>
    <recommendedName>
        <fullName evidence="13">Delta(14)-sterol reductase</fullName>
    </recommendedName>
    <alternativeName>
        <fullName evidence="13">C-14 sterol reductase</fullName>
    </alternativeName>
    <alternativeName>
        <fullName evidence="13">Sterol C14-reductase</fullName>
    </alternativeName>
</protein>
<dbReference type="Proteomes" id="UP000829685">
    <property type="component" value="Unassembled WGS sequence"/>
</dbReference>
<keyword evidence="12 13" id="KW-0753">Steroid metabolism</keyword>
<keyword evidence="8 13" id="KW-0756">Sterol biosynthesis</keyword>
<evidence type="ECO:0000256" key="3">
    <source>
        <dbReference type="ARBA" id="ARBA00022516"/>
    </source>
</evidence>
<feature type="transmembrane region" description="Helical" evidence="13">
    <location>
        <begin position="395"/>
        <end position="414"/>
    </location>
</feature>
<evidence type="ECO:0000256" key="11">
    <source>
        <dbReference type="ARBA" id="ARBA00023166"/>
    </source>
</evidence>
<dbReference type="PROSITE" id="PS01017">
    <property type="entry name" value="STEROL_REDUCT_1"/>
    <property type="match status" value="1"/>
</dbReference>
<evidence type="ECO:0000256" key="1">
    <source>
        <dbReference type="ARBA" id="ARBA00004141"/>
    </source>
</evidence>
<keyword evidence="4 13" id="KW-0812">Transmembrane</keyword>
<evidence type="ECO:0000256" key="10">
    <source>
        <dbReference type="ARBA" id="ARBA00023136"/>
    </source>
</evidence>
<evidence type="ECO:0000256" key="4">
    <source>
        <dbReference type="ARBA" id="ARBA00022692"/>
    </source>
</evidence>
<dbReference type="OrthoDB" id="10262235at2759"/>
<evidence type="ECO:0000256" key="6">
    <source>
        <dbReference type="ARBA" id="ARBA00022989"/>
    </source>
</evidence>
<dbReference type="EMBL" id="JAFIMR010000032">
    <property type="protein sequence ID" value="KAI1860089.1"/>
    <property type="molecule type" value="Genomic_DNA"/>
</dbReference>
<dbReference type="InterPro" id="IPR001171">
    <property type="entry name" value="ERG24_DHCR-like"/>
</dbReference>
<keyword evidence="11 13" id="KW-1207">Sterol metabolism</keyword>
<keyword evidence="10 13" id="KW-0472">Membrane</keyword>
<keyword evidence="6 13" id="KW-1133">Transmembrane helix</keyword>
<comment type="similarity">
    <text evidence="2 13">Belongs to the ERG4/ERG24 family.</text>
</comment>
<evidence type="ECO:0000256" key="12">
    <source>
        <dbReference type="ARBA" id="ARBA00023221"/>
    </source>
</evidence>
<reference evidence="14" key="1">
    <citation type="submission" date="2021-03" db="EMBL/GenBank/DDBJ databases">
        <title>Revisited historic fungal species revealed as producer of novel bioactive compounds through whole genome sequencing and comparative genomics.</title>
        <authorList>
            <person name="Vignolle G.A."/>
            <person name="Hochenegger N."/>
            <person name="Mach R.L."/>
            <person name="Mach-Aigner A.R."/>
            <person name="Javad Rahimi M."/>
            <person name="Salim K.A."/>
            <person name="Chan C.M."/>
            <person name="Lim L.B.L."/>
            <person name="Cai F."/>
            <person name="Druzhinina I.S."/>
            <person name="U'Ren J.M."/>
            <person name="Derntl C."/>
        </authorList>
    </citation>
    <scope>NUCLEOTIDE SEQUENCE</scope>
    <source>
        <strain evidence="14">TUCIM 5799</strain>
    </source>
</reference>
<evidence type="ECO:0000256" key="2">
    <source>
        <dbReference type="ARBA" id="ARBA00005402"/>
    </source>
</evidence>
<dbReference type="GO" id="GO:0005789">
    <property type="term" value="C:endoplasmic reticulum membrane"/>
    <property type="evidence" value="ECO:0007669"/>
    <property type="project" value="TreeGrafter"/>
</dbReference>
<proteinExistence type="inferred from homology"/>
<name>A0A9P9WES1_9PEZI</name>
<comment type="subcellular location">
    <subcellularLocation>
        <location evidence="1">Membrane</location>
        <topology evidence="1">Multi-pass membrane protein</topology>
    </subcellularLocation>
</comment>
<organism evidence="14 15">
    <name type="scientific">Neoarthrinium moseri</name>
    <dbReference type="NCBI Taxonomy" id="1658444"/>
    <lineage>
        <taxon>Eukaryota</taxon>
        <taxon>Fungi</taxon>
        <taxon>Dikarya</taxon>
        <taxon>Ascomycota</taxon>
        <taxon>Pezizomycotina</taxon>
        <taxon>Sordariomycetes</taxon>
        <taxon>Xylariomycetidae</taxon>
        <taxon>Amphisphaeriales</taxon>
        <taxon>Apiosporaceae</taxon>
        <taxon>Neoarthrinium</taxon>
    </lineage>
</organism>
<evidence type="ECO:0000313" key="14">
    <source>
        <dbReference type="EMBL" id="KAI1860089.1"/>
    </source>
</evidence>
<feature type="transmembrane region" description="Helical" evidence="13">
    <location>
        <begin position="311"/>
        <end position="332"/>
    </location>
</feature>
<evidence type="ECO:0000256" key="5">
    <source>
        <dbReference type="ARBA" id="ARBA00022955"/>
    </source>
</evidence>
<dbReference type="Pfam" id="PF01222">
    <property type="entry name" value="ERG4_ERG24"/>
    <property type="match status" value="1"/>
</dbReference>
<feature type="transmembrane region" description="Helical" evidence="13">
    <location>
        <begin position="114"/>
        <end position="136"/>
    </location>
</feature>